<comment type="caution">
    <text evidence="6">The sequence shown here is derived from an EMBL/GenBank/DDBJ whole genome shotgun (WGS) entry which is preliminary data.</text>
</comment>
<dbReference type="InterPro" id="IPR001647">
    <property type="entry name" value="HTH_TetR"/>
</dbReference>
<sequence length="192" mass="20921">MKPNNTAEEILTCTRSLIMSSGYNGFSYADISKVVGVRNATIHHHFPTKADLVRALIVDYRWKAQVGMAELERNVPAPDDQLRAYVHYWESCIADGTAPLCICALLAAQVPALPDDVVLEVRAHFKALADWFASVLERGAQQGTIRLTTSAAAEAESFMATVHGAMLSARASGDAHVFTVITEPLLKRLLQA</sequence>
<protein>
    <submittedName>
        <fullName evidence="6">TetR family transcriptional regulator</fullName>
    </submittedName>
</protein>
<dbReference type="InterPro" id="IPR036271">
    <property type="entry name" value="Tet_transcr_reg_TetR-rel_C_sf"/>
</dbReference>
<gene>
    <name evidence="6" type="ORF">GCM10008066_07370</name>
</gene>
<keyword evidence="2 4" id="KW-0238">DNA-binding</keyword>
<dbReference type="Pfam" id="PF00440">
    <property type="entry name" value="TetR_N"/>
    <property type="match status" value="1"/>
</dbReference>
<proteinExistence type="predicted"/>
<evidence type="ECO:0000313" key="6">
    <source>
        <dbReference type="EMBL" id="GGI17116.1"/>
    </source>
</evidence>
<dbReference type="PANTHER" id="PTHR47506">
    <property type="entry name" value="TRANSCRIPTIONAL REGULATORY PROTEIN"/>
    <property type="match status" value="1"/>
</dbReference>
<evidence type="ECO:0000259" key="5">
    <source>
        <dbReference type="PROSITE" id="PS50977"/>
    </source>
</evidence>
<dbReference type="GO" id="GO:0003677">
    <property type="term" value="F:DNA binding"/>
    <property type="evidence" value="ECO:0007669"/>
    <property type="project" value="UniProtKB-UniRule"/>
</dbReference>
<reference evidence="7" key="1">
    <citation type="journal article" date="2019" name="Int. J. Syst. Evol. Microbiol.">
        <title>The Global Catalogue of Microorganisms (GCM) 10K type strain sequencing project: providing services to taxonomists for standard genome sequencing and annotation.</title>
        <authorList>
            <consortium name="The Broad Institute Genomics Platform"/>
            <consortium name="The Broad Institute Genome Sequencing Center for Infectious Disease"/>
            <person name="Wu L."/>
            <person name="Ma J."/>
        </authorList>
    </citation>
    <scope>NUCLEOTIDE SEQUENCE [LARGE SCALE GENOMIC DNA]</scope>
    <source>
        <strain evidence="7">CCM 2767</strain>
    </source>
</reference>
<evidence type="ECO:0000256" key="3">
    <source>
        <dbReference type="ARBA" id="ARBA00023163"/>
    </source>
</evidence>
<dbReference type="PRINTS" id="PR00455">
    <property type="entry name" value="HTHTETR"/>
</dbReference>
<evidence type="ECO:0000256" key="4">
    <source>
        <dbReference type="PROSITE-ProRule" id="PRU00335"/>
    </source>
</evidence>
<organism evidence="6 7">
    <name type="scientific">Oxalicibacterium faecigallinarum</name>
    <dbReference type="NCBI Taxonomy" id="573741"/>
    <lineage>
        <taxon>Bacteria</taxon>
        <taxon>Pseudomonadati</taxon>
        <taxon>Pseudomonadota</taxon>
        <taxon>Betaproteobacteria</taxon>
        <taxon>Burkholderiales</taxon>
        <taxon>Oxalobacteraceae</taxon>
        <taxon>Oxalicibacterium</taxon>
    </lineage>
</organism>
<keyword evidence="1" id="KW-0805">Transcription regulation</keyword>
<feature type="DNA-binding region" description="H-T-H motif" evidence="4">
    <location>
        <begin position="27"/>
        <end position="46"/>
    </location>
</feature>
<evidence type="ECO:0000313" key="7">
    <source>
        <dbReference type="Proteomes" id="UP000642180"/>
    </source>
</evidence>
<dbReference type="Proteomes" id="UP000642180">
    <property type="component" value="Unassembled WGS sequence"/>
</dbReference>
<keyword evidence="3" id="KW-0804">Transcription</keyword>
<dbReference type="SUPFAM" id="SSF48498">
    <property type="entry name" value="Tetracyclin repressor-like, C-terminal domain"/>
    <property type="match status" value="1"/>
</dbReference>
<evidence type="ECO:0000256" key="2">
    <source>
        <dbReference type="ARBA" id="ARBA00023125"/>
    </source>
</evidence>
<dbReference type="Pfam" id="PF16925">
    <property type="entry name" value="TetR_C_13"/>
    <property type="match status" value="1"/>
</dbReference>
<accession>A0A8J3F1X3</accession>
<keyword evidence="7" id="KW-1185">Reference proteome</keyword>
<dbReference type="AlphaFoldDB" id="A0A8J3F1X3"/>
<dbReference type="Gene3D" id="1.10.357.10">
    <property type="entry name" value="Tetracycline Repressor, domain 2"/>
    <property type="match status" value="1"/>
</dbReference>
<dbReference type="SUPFAM" id="SSF46689">
    <property type="entry name" value="Homeodomain-like"/>
    <property type="match status" value="1"/>
</dbReference>
<dbReference type="InterPro" id="IPR009057">
    <property type="entry name" value="Homeodomain-like_sf"/>
</dbReference>
<dbReference type="EMBL" id="BMDI01000001">
    <property type="protein sequence ID" value="GGI17116.1"/>
    <property type="molecule type" value="Genomic_DNA"/>
</dbReference>
<dbReference type="PANTHER" id="PTHR47506:SF1">
    <property type="entry name" value="HTH-TYPE TRANSCRIPTIONAL REGULATOR YJDC"/>
    <property type="match status" value="1"/>
</dbReference>
<feature type="domain" description="HTH tetR-type" evidence="5">
    <location>
        <begin position="4"/>
        <end position="64"/>
    </location>
</feature>
<evidence type="ECO:0000256" key="1">
    <source>
        <dbReference type="ARBA" id="ARBA00023015"/>
    </source>
</evidence>
<dbReference type="InterPro" id="IPR011075">
    <property type="entry name" value="TetR_C"/>
</dbReference>
<dbReference type="PROSITE" id="PS50977">
    <property type="entry name" value="HTH_TETR_2"/>
    <property type="match status" value="1"/>
</dbReference>
<dbReference type="RefSeq" id="WP_188379920.1">
    <property type="nucleotide sequence ID" value="NZ_BMDI01000001.1"/>
</dbReference>
<name>A0A8J3F1X3_9BURK</name>